<evidence type="ECO:0000313" key="12">
    <source>
        <dbReference type="EMBL" id="SLM62162.1"/>
    </source>
</evidence>
<dbReference type="GO" id="GO:0003998">
    <property type="term" value="F:acylphosphatase activity"/>
    <property type="evidence" value="ECO:0007669"/>
    <property type="project" value="UniProtKB-UniRule"/>
</dbReference>
<dbReference type="InterPro" id="IPR028627">
    <property type="entry name" value="Acylphosphatase_bac"/>
</dbReference>
<organism evidence="12 13">
    <name type="scientific">Dickeya aquatica</name>
    <dbReference type="NCBI Taxonomy" id="1401087"/>
    <lineage>
        <taxon>Bacteria</taxon>
        <taxon>Pseudomonadati</taxon>
        <taxon>Pseudomonadota</taxon>
        <taxon>Gammaproteobacteria</taxon>
        <taxon>Enterobacterales</taxon>
        <taxon>Pectobacteriaceae</taxon>
        <taxon>Dickeya</taxon>
    </lineage>
</organism>
<evidence type="ECO:0000256" key="9">
    <source>
        <dbReference type="RuleBase" id="RU000553"/>
    </source>
</evidence>
<dbReference type="PROSITE" id="PS51160">
    <property type="entry name" value="ACYLPHOSPHATASE_3"/>
    <property type="match status" value="1"/>
</dbReference>
<evidence type="ECO:0000256" key="3">
    <source>
        <dbReference type="ARBA" id="ARBA00015991"/>
    </source>
</evidence>
<dbReference type="PANTHER" id="PTHR47268">
    <property type="entry name" value="ACYLPHOSPHATASE"/>
    <property type="match status" value="1"/>
</dbReference>
<dbReference type="EC" id="3.6.1.7" evidence="2 7"/>
<dbReference type="AlphaFoldDB" id="A0A375A7S3"/>
<evidence type="ECO:0000256" key="7">
    <source>
        <dbReference type="HAMAP-Rule" id="MF_01450"/>
    </source>
</evidence>
<reference evidence="12 13" key="1">
    <citation type="submission" date="2016-09" db="EMBL/GenBank/DDBJ databases">
        <authorList>
            <person name="Reverchon S."/>
            <person name="Nasser W."/>
            <person name="Leonard S."/>
            <person name="Brochier C."/>
            <person name="Duprey A."/>
        </authorList>
    </citation>
    <scope>NUCLEOTIDE SEQUENCE [LARGE SCALE GENOMIC DNA]</scope>
    <source>
        <strain evidence="12 13">174/2</strain>
    </source>
</reference>
<keyword evidence="13" id="KW-1185">Reference proteome</keyword>
<dbReference type="PANTHER" id="PTHR47268:SF4">
    <property type="entry name" value="ACYLPHOSPHATASE"/>
    <property type="match status" value="1"/>
</dbReference>
<sequence length="92" mass="10061">MSIVSVKGWVYGLVQGVGFRYHTRQHAQALGITGYVRNCDEGSVELVACGEAQAIEQLIDWLKCGGPPYARVDKVLIEPHPAAAFQGFSIRE</sequence>
<proteinExistence type="inferred from homology"/>
<feature type="active site" evidence="7 8">
    <location>
        <position position="38"/>
    </location>
</feature>
<name>A0A375A7S3_9GAMM</name>
<evidence type="ECO:0000259" key="11">
    <source>
        <dbReference type="PROSITE" id="PS51160"/>
    </source>
</evidence>
<evidence type="ECO:0000256" key="5">
    <source>
        <dbReference type="ARBA" id="ARBA00032904"/>
    </source>
</evidence>
<dbReference type="InterPro" id="IPR001792">
    <property type="entry name" value="Acylphosphatase-like_dom"/>
</dbReference>
<evidence type="ECO:0000256" key="4">
    <source>
        <dbReference type="ARBA" id="ARBA00022801"/>
    </source>
</evidence>
<evidence type="ECO:0000313" key="13">
    <source>
        <dbReference type="Proteomes" id="UP000294820"/>
    </source>
</evidence>
<dbReference type="Pfam" id="PF00708">
    <property type="entry name" value="Acylphosphatase"/>
    <property type="match status" value="1"/>
</dbReference>
<feature type="active site" evidence="7 8">
    <location>
        <position position="20"/>
    </location>
</feature>
<comment type="catalytic activity">
    <reaction evidence="6 7 8 9">
        <text>an acyl phosphate + H2O = a carboxylate + phosphate + H(+)</text>
        <dbReference type="Rhea" id="RHEA:14965"/>
        <dbReference type="ChEBI" id="CHEBI:15377"/>
        <dbReference type="ChEBI" id="CHEBI:15378"/>
        <dbReference type="ChEBI" id="CHEBI:29067"/>
        <dbReference type="ChEBI" id="CHEBI:43474"/>
        <dbReference type="ChEBI" id="CHEBI:59918"/>
        <dbReference type="EC" id="3.6.1.7"/>
    </reaction>
</comment>
<evidence type="ECO:0000256" key="2">
    <source>
        <dbReference type="ARBA" id="ARBA00012150"/>
    </source>
</evidence>
<dbReference type="SUPFAM" id="SSF54975">
    <property type="entry name" value="Acylphosphatase/BLUF domain-like"/>
    <property type="match status" value="1"/>
</dbReference>
<dbReference type="NCBIfam" id="NF011000">
    <property type="entry name" value="PRK14426.1"/>
    <property type="match status" value="1"/>
</dbReference>
<evidence type="ECO:0000256" key="8">
    <source>
        <dbReference type="PROSITE-ProRule" id="PRU00520"/>
    </source>
</evidence>
<dbReference type="Proteomes" id="UP000294820">
    <property type="component" value="Chromosome 1"/>
</dbReference>
<dbReference type="PRINTS" id="PR00112">
    <property type="entry name" value="ACYLPHPHTASE"/>
</dbReference>
<keyword evidence="4 7" id="KW-0378">Hydrolase</keyword>
<dbReference type="EMBL" id="LT615367">
    <property type="protein sequence ID" value="SLM62162.1"/>
    <property type="molecule type" value="Genomic_DNA"/>
</dbReference>
<dbReference type="KEGG" id="daq:DAQ1742_01145"/>
<accession>A0A375A7S3</accession>
<evidence type="ECO:0000256" key="6">
    <source>
        <dbReference type="ARBA" id="ARBA00047645"/>
    </source>
</evidence>
<dbReference type="InterPro" id="IPR020456">
    <property type="entry name" value="Acylphosphatase"/>
</dbReference>
<feature type="domain" description="Acylphosphatase-like" evidence="11">
    <location>
        <begin position="5"/>
        <end position="92"/>
    </location>
</feature>
<dbReference type="InterPro" id="IPR017968">
    <property type="entry name" value="Acylphosphatase_CS"/>
</dbReference>
<comment type="similarity">
    <text evidence="1 7 10">Belongs to the acylphosphatase family.</text>
</comment>
<protein>
    <recommendedName>
        <fullName evidence="3 7">Acylphosphatase</fullName>
        <ecNumber evidence="2 7">3.6.1.7</ecNumber>
    </recommendedName>
    <alternativeName>
        <fullName evidence="5 7">Acylphosphate phosphohydrolase</fullName>
    </alternativeName>
</protein>
<dbReference type="PROSITE" id="PS00150">
    <property type="entry name" value="ACYLPHOSPHATASE_1"/>
    <property type="match status" value="1"/>
</dbReference>
<dbReference type="Gene3D" id="3.30.70.100">
    <property type="match status" value="1"/>
</dbReference>
<dbReference type="InterPro" id="IPR036046">
    <property type="entry name" value="Acylphosphatase-like_dom_sf"/>
</dbReference>
<dbReference type="HAMAP" id="MF_01450">
    <property type="entry name" value="Acylphosphatase_entero"/>
    <property type="match status" value="1"/>
</dbReference>
<evidence type="ECO:0000256" key="1">
    <source>
        <dbReference type="ARBA" id="ARBA00005614"/>
    </source>
</evidence>
<gene>
    <name evidence="12" type="primary">yccX</name>
    <name evidence="12" type="ORF">DAQ1742_01145</name>
</gene>
<dbReference type="PROSITE" id="PS00151">
    <property type="entry name" value="ACYLPHOSPHATASE_2"/>
    <property type="match status" value="1"/>
</dbReference>
<evidence type="ECO:0000256" key="10">
    <source>
        <dbReference type="RuleBase" id="RU004168"/>
    </source>
</evidence>